<dbReference type="RefSeq" id="WP_168041605.1">
    <property type="nucleotide sequence ID" value="NZ_JAAEDK010000014.1"/>
</dbReference>
<organism evidence="1 4">
    <name type="scientific">Neoroseomonas oryzicola</name>
    <dbReference type="NCBI Taxonomy" id="535904"/>
    <lineage>
        <taxon>Bacteria</taxon>
        <taxon>Pseudomonadati</taxon>
        <taxon>Pseudomonadota</taxon>
        <taxon>Alphaproteobacteria</taxon>
        <taxon>Acetobacterales</taxon>
        <taxon>Acetobacteraceae</taxon>
        <taxon>Neoroseomonas</taxon>
    </lineage>
</organism>
<dbReference type="Proteomes" id="UP001138708">
    <property type="component" value="Unassembled WGS sequence"/>
</dbReference>
<evidence type="ECO:0000313" key="4">
    <source>
        <dbReference type="Proteomes" id="UP001138708"/>
    </source>
</evidence>
<evidence type="ECO:0000313" key="3">
    <source>
        <dbReference type="Proteomes" id="UP000746741"/>
    </source>
</evidence>
<dbReference type="AlphaFoldDB" id="A0A9X9WFL6"/>
<reference evidence="1" key="1">
    <citation type="submission" date="2020-01" db="EMBL/GenBank/DDBJ databases">
        <authorList>
            <person name="Rat A."/>
        </authorList>
    </citation>
    <scope>NUCLEOTIDE SEQUENCE</scope>
    <source>
        <strain evidence="1">LMG 31161</strain>
    </source>
</reference>
<dbReference type="EMBL" id="JAAVUP010000003">
    <property type="protein sequence ID" value="NKE17698.1"/>
    <property type="molecule type" value="Genomic_DNA"/>
</dbReference>
<accession>A0A9X9WFL6</accession>
<gene>
    <name evidence="2" type="ORF">GWK15_12160</name>
    <name evidence="1" type="ORF">GXW75_07700</name>
</gene>
<reference evidence="2 3" key="2">
    <citation type="submission" date="2020-02" db="EMBL/GenBank/DDBJ databases">
        <authorList>
            <person name="Sun Q."/>
            <person name="Inoue M."/>
        </authorList>
    </citation>
    <scope>NUCLEOTIDE SEQUENCE [LARGE SCALE GENOMIC DNA]</scope>
    <source>
        <strain evidence="2 3">KCTC 22478</strain>
    </source>
</reference>
<dbReference type="EMBL" id="JAAEDK010000014">
    <property type="protein sequence ID" value="MBR0659126.1"/>
    <property type="molecule type" value="Genomic_DNA"/>
</dbReference>
<sequence length="257" mass="26732">MARPLLIVAHPGHELRLFGWMERERPLLCILTDGSGSVAPARTRYSAALAEGCGAQRGPVFGTMADRDWYAAILAGDLGPFRAAAEAIAEVAEAGAPVVADPVEGYNPMHDLAAALADAVAAATGGPRLTYPLTAAQAGGRAWRLDAAPLARKRAAVAAYTPLAVEAAALLKADPEALAEERILPAAHGWPAVMDPLPAYERFGAERAQAGVYGRVIRYADHVRPVALALRNQRAGTRATQAARPAVTAAAPAKTAP</sequence>
<proteinExistence type="predicted"/>
<evidence type="ECO:0000313" key="2">
    <source>
        <dbReference type="EMBL" id="NKE17698.1"/>
    </source>
</evidence>
<dbReference type="Proteomes" id="UP000746741">
    <property type="component" value="Unassembled WGS sequence"/>
</dbReference>
<protein>
    <submittedName>
        <fullName evidence="1">Uncharacterized protein</fullName>
    </submittedName>
</protein>
<name>A0A9X9WFL6_9PROT</name>
<evidence type="ECO:0000313" key="1">
    <source>
        <dbReference type="EMBL" id="MBR0659126.1"/>
    </source>
</evidence>
<reference evidence="1" key="3">
    <citation type="journal article" date="2021" name="Syst. Appl. Microbiol.">
        <title>Roseomonas hellenica sp. nov., isolated from roots of wild-growing Alkanna tinctoria.</title>
        <authorList>
            <person name="Rat A."/>
            <person name="Naranjo H.D."/>
            <person name="Lebbe L."/>
            <person name="Cnockaert M."/>
            <person name="Krigas N."/>
            <person name="Grigoriadou K."/>
            <person name="Maloupa E."/>
            <person name="Willems A."/>
        </authorList>
    </citation>
    <scope>NUCLEOTIDE SEQUENCE</scope>
    <source>
        <strain evidence="1">LMG 31161</strain>
    </source>
</reference>
<keyword evidence="3" id="KW-1185">Reference proteome</keyword>
<comment type="caution">
    <text evidence="1">The sequence shown here is derived from an EMBL/GenBank/DDBJ whole genome shotgun (WGS) entry which is preliminary data.</text>
</comment>